<protein>
    <submittedName>
        <fullName evidence="3">Alpha beta-hydrolases superfamily</fullName>
    </submittedName>
</protein>
<keyword evidence="3" id="KW-0378">Hydrolase</keyword>
<dbReference type="PANTHER" id="PTHR43689">
    <property type="entry name" value="HYDROLASE"/>
    <property type="match status" value="1"/>
</dbReference>
<dbReference type="GO" id="GO:0016787">
    <property type="term" value="F:hydrolase activity"/>
    <property type="evidence" value="ECO:0000318"/>
    <property type="project" value="GO_Central"/>
</dbReference>
<dbReference type="AlphaFoldDB" id="A0A1Y1IJY7"/>
<evidence type="ECO:0000313" key="3">
    <source>
        <dbReference type="EMBL" id="GAQ91150.1"/>
    </source>
</evidence>
<evidence type="ECO:0000259" key="2">
    <source>
        <dbReference type="Pfam" id="PF00561"/>
    </source>
</evidence>
<evidence type="ECO:0000256" key="1">
    <source>
        <dbReference type="SAM" id="Phobius"/>
    </source>
</evidence>
<evidence type="ECO:0000313" key="4">
    <source>
        <dbReference type="Proteomes" id="UP000054558"/>
    </source>
</evidence>
<name>A0A1Y1IJY7_KLENI</name>
<dbReference type="Pfam" id="PF00561">
    <property type="entry name" value="Abhydrolase_1"/>
    <property type="match status" value="1"/>
</dbReference>
<dbReference type="Proteomes" id="UP000054558">
    <property type="component" value="Unassembled WGS sequence"/>
</dbReference>
<dbReference type="STRING" id="105231.A0A1Y1IJY7"/>
<dbReference type="InterPro" id="IPR029058">
    <property type="entry name" value="AB_hydrolase_fold"/>
</dbReference>
<keyword evidence="1" id="KW-1133">Transmembrane helix</keyword>
<dbReference type="PANTHER" id="PTHR43689:SF14">
    <property type="entry name" value="LYSOPHOSPHOLIPASE BODYGUARD 4-RELATED"/>
    <property type="match status" value="1"/>
</dbReference>
<reference evidence="3 4" key="1">
    <citation type="journal article" date="2014" name="Nat. Commun.">
        <title>Klebsormidium flaccidum genome reveals primary factors for plant terrestrial adaptation.</title>
        <authorList>
            <person name="Hori K."/>
            <person name="Maruyama F."/>
            <person name="Fujisawa T."/>
            <person name="Togashi T."/>
            <person name="Yamamoto N."/>
            <person name="Seo M."/>
            <person name="Sato S."/>
            <person name="Yamada T."/>
            <person name="Mori H."/>
            <person name="Tajima N."/>
            <person name="Moriyama T."/>
            <person name="Ikeuchi M."/>
            <person name="Watanabe M."/>
            <person name="Wada H."/>
            <person name="Kobayashi K."/>
            <person name="Saito M."/>
            <person name="Masuda T."/>
            <person name="Sasaki-Sekimoto Y."/>
            <person name="Mashiguchi K."/>
            <person name="Awai K."/>
            <person name="Shimojima M."/>
            <person name="Masuda S."/>
            <person name="Iwai M."/>
            <person name="Nobusawa T."/>
            <person name="Narise T."/>
            <person name="Kondo S."/>
            <person name="Saito H."/>
            <person name="Sato R."/>
            <person name="Murakawa M."/>
            <person name="Ihara Y."/>
            <person name="Oshima-Yamada Y."/>
            <person name="Ohtaka K."/>
            <person name="Satoh M."/>
            <person name="Sonobe K."/>
            <person name="Ishii M."/>
            <person name="Ohtani R."/>
            <person name="Kanamori-Sato M."/>
            <person name="Honoki R."/>
            <person name="Miyazaki D."/>
            <person name="Mochizuki H."/>
            <person name="Umetsu J."/>
            <person name="Higashi K."/>
            <person name="Shibata D."/>
            <person name="Kamiya Y."/>
            <person name="Sato N."/>
            <person name="Nakamura Y."/>
            <person name="Tabata S."/>
            <person name="Ida S."/>
            <person name="Kurokawa K."/>
            <person name="Ohta H."/>
        </authorList>
    </citation>
    <scope>NUCLEOTIDE SEQUENCE [LARGE SCALE GENOMIC DNA]</scope>
    <source>
        <strain evidence="3 4">NIES-2285</strain>
    </source>
</reference>
<dbReference type="PRINTS" id="PR00111">
    <property type="entry name" value="ABHYDROLASE"/>
</dbReference>
<dbReference type="Gene3D" id="3.40.50.1820">
    <property type="entry name" value="alpha/beta hydrolase"/>
    <property type="match status" value="1"/>
</dbReference>
<gene>
    <name evidence="3" type="ORF">KFL_007340100</name>
</gene>
<dbReference type="EMBL" id="DF237683">
    <property type="protein sequence ID" value="GAQ91150.1"/>
    <property type="molecule type" value="Genomic_DNA"/>
</dbReference>
<keyword evidence="1" id="KW-0812">Transmembrane</keyword>
<dbReference type="OrthoDB" id="284184at2759"/>
<dbReference type="InterPro" id="IPR000073">
    <property type="entry name" value="AB_hydrolase_1"/>
</dbReference>
<sequence length="440" mass="48491">MVAVRQMGVLLRLVNSAVFLALDVADVVLGWLLRWLDAFLLPSCADTSCRCKQASHQAGQAVLYRSQGQDCGCWGLKSEVGGLALSAPGASGRPLVREGSQYIVDQRSARQEGGYPIRWTDCRCKACRAAHEGHQKAGHLFVRVEGAHDVPPVGADVIFLHGNLSSSNFWGDSVLPQLSPEFLSRHRVLLPDLLGLGRSPRPHACLYTIGEHLAALERSVLAAQGVGQFHLVGHSMGTLLCLALAAKYPHRVRSITLFAPVYITPQQDIPVCEALMKQWAPKAAWPPKDFALSFICHYYHLSRAFCFGLCAHHRFWEPPLTALLQALWPRRFPSSLIVDFMQHSHESAWHMFHNTIRGGAHVLEPALECLRCAGVPISVVHGRHDIVCPYESGEAMQARFGNVRFKGLPDANHVTVVMGREAQAAREVEAQVGRAEKQAR</sequence>
<organism evidence="3 4">
    <name type="scientific">Klebsormidium nitens</name>
    <name type="common">Green alga</name>
    <name type="synonym">Ulothrix nitens</name>
    <dbReference type="NCBI Taxonomy" id="105231"/>
    <lineage>
        <taxon>Eukaryota</taxon>
        <taxon>Viridiplantae</taxon>
        <taxon>Streptophyta</taxon>
        <taxon>Klebsormidiophyceae</taxon>
        <taxon>Klebsormidiales</taxon>
        <taxon>Klebsormidiaceae</taxon>
        <taxon>Klebsormidium</taxon>
    </lineage>
</organism>
<feature type="domain" description="AB hydrolase-1" evidence="2">
    <location>
        <begin position="157"/>
        <end position="414"/>
    </location>
</feature>
<dbReference type="SUPFAM" id="SSF53474">
    <property type="entry name" value="alpha/beta-Hydrolases"/>
    <property type="match status" value="1"/>
</dbReference>
<feature type="transmembrane region" description="Helical" evidence="1">
    <location>
        <begin position="12"/>
        <end position="33"/>
    </location>
</feature>
<dbReference type="OMA" id="RVINEVM"/>
<accession>A0A1Y1IJY7</accession>
<keyword evidence="4" id="KW-1185">Reference proteome</keyword>
<proteinExistence type="predicted"/>
<keyword evidence="1" id="KW-0472">Membrane</keyword>